<dbReference type="PANTHER" id="PTHR22946">
    <property type="entry name" value="DIENELACTONE HYDROLASE DOMAIN-CONTAINING PROTEIN-RELATED"/>
    <property type="match status" value="1"/>
</dbReference>
<dbReference type="OrthoDB" id="9787933at2"/>
<dbReference type="Proteomes" id="UP000031802">
    <property type="component" value="Unassembled WGS sequence"/>
</dbReference>
<dbReference type="SUPFAM" id="SSF53474">
    <property type="entry name" value="alpha/beta-Hydrolases"/>
    <property type="match status" value="1"/>
</dbReference>
<keyword evidence="3" id="KW-0378">Hydrolase</keyword>
<evidence type="ECO:0000259" key="2">
    <source>
        <dbReference type="Pfam" id="PF01738"/>
    </source>
</evidence>
<reference evidence="3 4" key="2">
    <citation type="journal article" date="2015" name="PLoS ONE">
        <title>Whole-Genome Optical Mapping and Finished Genome Sequence of Sphingobacterium deserti sp. nov., a New Species Isolated from the Western Desert of China.</title>
        <authorList>
            <person name="Teng C."/>
            <person name="Zhou Z."/>
            <person name="Molnar I."/>
            <person name="Li X."/>
            <person name="Tang R."/>
            <person name="Chen M."/>
            <person name="Wang L."/>
            <person name="Su S."/>
            <person name="Zhang W."/>
            <person name="Lin M."/>
        </authorList>
    </citation>
    <scope>NUCLEOTIDE SEQUENCE [LARGE SCALE GENOMIC DNA]</scope>
    <source>
        <strain evidence="4">ACCC05744</strain>
    </source>
</reference>
<name>A0A0B8T922_9SPHI</name>
<feature type="signal peptide" evidence="1">
    <location>
        <begin position="1"/>
        <end position="19"/>
    </location>
</feature>
<dbReference type="AlphaFoldDB" id="A0A0B8T922"/>
<dbReference type="PANTHER" id="PTHR22946:SF0">
    <property type="entry name" value="DIENELACTONE HYDROLASE DOMAIN-CONTAINING PROTEIN"/>
    <property type="match status" value="1"/>
</dbReference>
<comment type="caution">
    <text evidence="3">The sequence shown here is derived from an EMBL/GenBank/DDBJ whole genome shotgun (WGS) entry which is preliminary data.</text>
</comment>
<evidence type="ECO:0000313" key="4">
    <source>
        <dbReference type="Proteomes" id="UP000031802"/>
    </source>
</evidence>
<dbReference type="eggNOG" id="COG0412">
    <property type="taxonomic scope" value="Bacteria"/>
</dbReference>
<evidence type="ECO:0000313" key="3">
    <source>
        <dbReference type="EMBL" id="KGE15164.1"/>
    </source>
</evidence>
<dbReference type="GO" id="GO:0016787">
    <property type="term" value="F:hydrolase activity"/>
    <property type="evidence" value="ECO:0007669"/>
    <property type="project" value="UniProtKB-KW"/>
</dbReference>
<dbReference type="EMBL" id="JJMU01000016">
    <property type="protein sequence ID" value="KGE15164.1"/>
    <property type="molecule type" value="Genomic_DNA"/>
</dbReference>
<dbReference type="InterPro" id="IPR050261">
    <property type="entry name" value="FrsA_esterase"/>
</dbReference>
<feature type="chain" id="PRO_5002125287" evidence="1">
    <location>
        <begin position="20"/>
        <end position="247"/>
    </location>
</feature>
<keyword evidence="1" id="KW-0732">Signal</keyword>
<dbReference type="InterPro" id="IPR002925">
    <property type="entry name" value="Dienelactn_hydro"/>
</dbReference>
<dbReference type="PROSITE" id="PS51257">
    <property type="entry name" value="PROKAR_LIPOPROTEIN"/>
    <property type="match status" value="1"/>
</dbReference>
<reference evidence="4" key="1">
    <citation type="submission" date="2014-04" db="EMBL/GenBank/DDBJ databases">
        <title>Whole-Genome optical mapping and complete genome sequence of Sphingobacterium deserti sp. nov., a new spaces isolated from desert in the west of China.</title>
        <authorList>
            <person name="Teng C."/>
            <person name="Zhou Z."/>
            <person name="Li X."/>
            <person name="Chen M."/>
            <person name="Lin M."/>
            <person name="Wang L."/>
            <person name="Su S."/>
            <person name="Zhang C."/>
            <person name="Zhang W."/>
        </authorList>
    </citation>
    <scope>NUCLEOTIDE SEQUENCE [LARGE SCALE GENOMIC DNA]</scope>
    <source>
        <strain evidence="4">ACCC05744</strain>
    </source>
</reference>
<dbReference type="Pfam" id="PF01738">
    <property type="entry name" value="DLH"/>
    <property type="match status" value="1"/>
</dbReference>
<organism evidence="3 4">
    <name type="scientific">Sphingobacterium deserti</name>
    <dbReference type="NCBI Taxonomy" id="1229276"/>
    <lineage>
        <taxon>Bacteria</taxon>
        <taxon>Pseudomonadati</taxon>
        <taxon>Bacteroidota</taxon>
        <taxon>Sphingobacteriia</taxon>
        <taxon>Sphingobacteriales</taxon>
        <taxon>Sphingobacteriaceae</taxon>
        <taxon>Sphingobacterium</taxon>
    </lineage>
</organism>
<dbReference type="PATRIC" id="fig|1229276.3.peg.1117"/>
<gene>
    <name evidence="3" type="ORF">DI53_1082</name>
</gene>
<feature type="domain" description="Dienelactone hydrolase" evidence="2">
    <location>
        <begin position="37"/>
        <end position="245"/>
    </location>
</feature>
<keyword evidence="4" id="KW-1185">Reference proteome</keyword>
<evidence type="ECO:0000256" key="1">
    <source>
        <dbReference type="SAM" id="SignalP"/>
    </source>
</evidence>
<sequence>MYKLLIMTCLVVASCGLSAQALKTVSYSDGTQKLNGLVTAVKGRNKPGILILPAWKGIDQEAKDAALALEKEGYIAFIADIYGEGNIPEDNAAAGKIAGKYKSDYKAYQHRIHLALEELKKAGAQADKIAVIGYCFGGTGALEAARAQLPVKGVISIHGGLAKDPARPNTALTTKILVENPAEDKGVTPEILEALTKELNDGKADWQLITYANSGHTFTDPASPDYNKVMADRAWKHTLLFLAEVLK</sequence>
<dbReference type="STRING" id="1229276.DI53_1082"/>
<proteinExistence type="predicted"/>
<dbReference type="InterPro" id="IPR029058">
    <property type="entry name" value="AB_hydrolase_fold"/>
</dbReference>
<accession>A0A0B8T922</accession>
<dbReference type="Gene3D" id="3.40.50.1820">
    <property type="entry name" value="alpha/beta hydrolase"/>
    <property type="match status" value="1"/>
</dbReference>
<protein>
    <submittedName>
        <fullName evidence="3">Dienelactone hydrolase</fullName>
    </submittedName>
</protein>